<sequence>MLKRKRPQFVNTNLNLKLDFGHRHKEAKGQFEADDVNMVHGSNSASLEGLVRFRALLPMQLIYQTGWFHKRGLGSGERGYVFEALFQKPTGQPWFPRREDYEWQRNGDGRWSISVFPVMRDSAGYIATGVSLSYADRYSESIHYAEIGSSKEADIFPILYGVRLMEDDLIRLAEHPVSKAAISIQDMMAIYVPDGKREVVRAKLEDWGLTRLSRVVKVGKCFTPDRD</sequence>
<reference evidence="1 2" key="1">
    <citation type="submission" date="2018-05" db="EMBL/GenBank/DDBJ databases">
        <title>Genomic Encyclopedia of Type Strains, Phase IV (KMG-IV): sequencing the most valuable type-strain genomes for metagenomic binning, comparative biology and taxonomic classification.</title>
        <authorList>
            <person name="Goeker M."/>
        </authorList>
    </citation>
    <scope>NUCLEOTIDE SEQUENCE [LARGE SCALE GENOMIC DNA]</scope>
    <source>
        <strain evidence="1 2">DSM 6462</strain>
    </source>
</reference>
<dbReference type="Proteomes" id="UP000248021">
    <property type="component" value="Unassembled WGS sequence"/>
</dbReference>
<protein>
    <submittedName>
        <fullName evidence="1">Uncharacterized protein</fullName>
    </submittedName>
</protein>
<organism evidence="1 2">
    <name type="scientific">Chelatococcus asaccharovorans</name>
    <dbReference type="NCBI Taxonomy" id="28210"/>
    <lineage>
        <taxon>Bacteria</taxon>
        <taxon>Pseudomonadati</taxon>
        <taxon>Pseudomonadota</taxon>
        <taxon>Alphaproteobacteria</taxon>
        <taxon>Hyphomicrobiales</taxon>
        <taxon>Chelatococcaceae</taxon>
        <taxon>Chelatococcus</taxon>
    </lineage>
</organism>
<accession>A0A2V3U0Q7</accession>
<evidence type="ECO:0000313" key="1">
    <source>
        <dbReference type="EMBL" id="PXW55783.1"/>
    </source>
</evidence>
<gene>
    <name evidence="1" type="ORF">C7450_109193</name>
</gene>
<keyword evidence="2" id="KW-1185">Reference proteome</keyword>
<dbReference type="RefSeq" id="WP_146227441.1">
    <property type="nucleotide sequence ID" value="NZ_JAHBRY010000001.1"/>
</dbReference>
<dbReference type="AlphaFoldDB" id="A0A2V3U0Q7"/>
<dbReference type="EMBL" id="QJJK01000009">
    <property type="protein sequence ID" value="PXW55783.1"/>
    <property type="molecule type" value="Genomic_DNA"/>
</dbReference>
<comment type="caution">
    <text evidence="1">The sequence shown here is derived from an EMBL/GenBank/DDBJ whole genome shotgun (WGS) entry which is preliminary data.</text>
</comment>
<proteinExistence type="predicted"/>
<name>A0A2V3U0Q7_9HYPH</name>
<evidence type="ECO:0000313" key="2">
    <source>
        <dbReference type="Proteomes" id="UP000248021"/>
    </source>
</evidence>